<keyword evidence="4" id="KW-0963">Cytoplasm</keyword>
<proteinExistence type="inferred from homology"/>
<dbReference type="SMART" id="SM00865">
    <property type="entry name" value="Tubulin_C"/>
    <property type="match status" value="1"/>
</dbReference>
<evidence type="ECO:0000313" key="13">
    <source>
        <dbReference type="Proteomes" id="UP000326198"/>
    </source>
</evidence>
<dbReference type="AlphaFoldDB" id="A0A5N7ATS3"/>
<evidence type="ECO:0000256" key="8">
    <source>
        <dbReference type="ARBA" id="ARBA00023212"/>
    </source>
</evidence>
<evidence type="ECO:0000256" key="6">
    <source>
        <dbReference type="ARBA" id="ARBA00022741"/>
    </source>
</evidence>
<dbReference type="Pfam" id="PF03953">
    <property type="entry name" value="Tubulin_C"/>
    <property type="match status" value="1"/>
</dbReference>
<dbReference type="InterPro" id="IPR003008">
    <property type="entry name" value="Tubulin_FtsZ_GTPase"/>
</dbReference>
<dbReference type="InterPro" id="IPR037103">
    <property type="entry name" value="Tubulin/FtsZ-like_C"/>
</dbReference>
<feature type="domain" description="Tubulin/FtsZ 2-layer sandwich" evidence="11">
    <location>
        <begin position="482"/>
        <end position="626"/>
    </location>
</feature>
<dbReference type="Pfam" id="PF00091">
    <property type="entry name" value="Tubulin"/>
    <property type="match status" value="1"/>
</dbReference>
<dbReference type="PROSITE" id="PS00227">
    <property type="entry name" value="TUBULIN"/>
    <property type="match status" value="1"/>
</dbReference>
<evidence type="ECO:0000256" key="5">
    <source>
        <dbReference type="ARBA" id="ARBA00022701"/>
    </source>
</evidence>
<dbReference type="InterPro" id="IPR018316">
    <property type="entry name" value="Tubulin/FtsZ_2-layer-sand-dom"/>
</dbReference>
<dbReference type="FunFam" id="1.10.287.600:FF:000004">
    <property type="entry name" value="Tubulin gamma chain"/>
    <property type="match status" value="1"/>
</dbReference>
<evidence type="ECO:0000259" key="11">
    <source>
        <dbReference type="SMART" id="SM00865"/>
    </source>
</evidence>
<dbReference type="GO" id="GO:0047661">
    <property type="term" value="F:amino-acid racemase activity"/>
    <property type="evidence" value="ECO:0007669"/>
    <property type="project" value="InterPro"/>
</dbReference>
<dbReference type="InterPro" id="IPR023123">
    <property type="entry name" value="Tubulin_C"/>
</dbReference>
<dbReference type="InterPro" id="IPR002454">
    <property type="entry name" value="Gamma_tubulin"/>
</dbReference>
<reference evidence="12 13" key="1">
    <citation type="submission" date="2019-04" db="EMBL/GenBank/DDBJ databases">
        <title>Friends and foes A comparative genomics studyof 23 Aspergillus species from section Flavi.</title>
        <authorList>
            <consortium name="DOE Joint Genome Institute"/>
            <person name="Kjaerbolling I."/>
            <person name="Vesth T."/>
            <person name="Frisvad J.C."/>
            <person name="Nybo J.L."/>
            <person name="Theobald S."/>
            <person name="Kildgaard S."/>
            <person name="Isbrandt T."/>
            <person name="Kuo A."/>
            <person name="Sato A."/>
            <person name="Lyhne E.K."/>
            <person name="Kogle M.E."/>
            <person name="Wiebenga A."/>
            <person name="Kun R.S."/>
            <person name="Lubbers R.J."/>
            <person name="Makela M.R."/>
            <person name="Barry K."/>
            <person name="Chovatia M."/>
            <person name="Clum A."/>
            <person name="Daum C."/>
            <person name="Haridas S."/>
            <person name="He G."/>
            <person name="LaButti K."/>
            <person name="Lipzen A."/>
            <person name="Mondo S."/>
            <person name="Riley R."/>
            <person name="Salamov A."/>
            <person name="Simmons B.A."/>
            <person name="Magnuson J.K."/>
            <person name="Henrissat B."/>
            <person name="Mortensen U.H."/>
            <person name="Larsen T.O."/>
            <person name="Devries R.P."/>
            <person name="Grigoriev I.V."/>
            <person name="Machida M."/>
            <person name="Baker S.E."/>
            <person name="Andersen M.R."/>
        </authorList>
    </citation>
    <scope>NUCLEOTIDE SEQUENCE [LARGE SCALE GENOMIC DNA]</scope>
    <source>
        <strain evidence="12 13">IBT 29228</strain>
    </source>
</reference>
<dbReference type="OrthoDB" id="10249382at2759"/>
<dbReference type="CDD" id="cd02188">
    <property type="entry name" value="gamma_tubulin"/>
    <property type="match status" value="1"/>
</dbReference>
<dbReference type="EMBL" id="ML736321">
    <property type="protein sequence ID" value="KAE8373254.1"/>
    <property type="molecule type" value="Genomic_DNA"/>
</dbReference>
<name>A0A5N7ATS3_9EURO</name>
<dbReference type="Proteomes" id="UP000326198">
    <property type="component" value="Unassembled WGS sequence"/>
</dbReference>
<evidence type="ECO:0000313" key="12">
    <source>
        <dbReference type="EMBL" id="KAE8373254.1"/>
    </source>
</evidence>
<sequence>MVEASETRFRILIINPNTSTHMTDGLKPIVANLGFADVQFDYWTAPSNKSVTLDDGRVIEGVPSINSGEDSATSALHCRPFVEPLIPQYDGFLVACYSAHPLVGMLKEAIAKLESAASSESKPTRKYVTGIFEASVVLSLSLIGSFHMAAQTGLRKVQSKEMFGIISTGSIWRDELSGAVADFLVNSDEKTASTSRFAGVETTGLTAVELHTTPAEEVRRRVSEATRRLIQAAPHPLTAICMGCAVGSQFWQQLCQEHGISQDGNLEEFATEGGDRKDVFFYQVMKRRFWKYPGLWALESARARAYVLNTIQTGPYRNIYNPENFFVGQQGVGAGNNWGAGYSAGESVQEDIFDMIDREADGSDSLEGFMFLHSIAGGTGSGMGSFILERMNDRFPKKLIQTYSVFPDTQAADVVVNPYNSILAMRRLTQNADSVVVLDNGALSRIVADRLHVLQPSLQQTNQLVSTVMSASTTTLRYPGYMHNDLVGIVASLIPTPRSHFLITSYTPFTGDNIEQAKTVRKTTVLDVMRRLLQPKNRMVSINPSKSSCYISILNIIQGEADPTDVHKSLLRIRERRLASFIPWGPASIQVALTKKSPYIQNTHRVSGLMLANHTSVATLFKRIVQQYDRLRKRNAFIEQYRKEAPFSDGFGEFDEARAVVMDLIGEYEAAEKETYLDPDSGKEKEIGV</sequence>
<dbReference type="Gene3D" id="3.40.50.1440">
    <property type="entry name" value="Tubulin/FtsZ, GTPase domain"/>
    <property type="match status" value="1"/>
</dbReference>
<dbReference type="SMART" id="SM00864">
    <property type="entry name" value="Tubulin"/>
    <property type="match status" value="1"/>
</dbReference>
<dbReference type="PRINTS" id="PR01164">
    <property type="entry name" value="GAMMATUBULIN"/>
</dbReference>
<accession>A0A5N7ATS3</accession>
<dbReference type="GO" id="GO:0005525">
    <property type="term" value="F:GTP binding"/>
    <property type="evidence" value="ECO:0007669"/>
    <property type="project" value="UniProtKB-KW"/>
</dbReference>
<evidence type="ECO:0000256" key="2">
    <source>
        <dbReference type="ARBA" id="ARBA00009636"/>
    </source>
</evidence>
<dbReference type="GO" id="GO:0007020">
    <property type="term" value="P:microtubule nucleation"/>
    <property type="evidence" value="ECO:0007669"/>
    <property type="project" value="InterPro"/>
</dbReference>
<dbReference type="InterPro" id="IPR008280">
    <property type="entry name" value="Tub_FtsZ_C"/>
</dbReference>
<dbReference type="PRINTS" id="PR01161">
    <property type="entry name" value="TUBULIN"/>
</dbReference>
<evidence type="ECO:0000256" key="7">
    <source>
        <dbReference type="ARBA" id="ARBA00023134"/>
    </source>
</evidence>
<dbReference type="SUPFAM" id="SSF55307">
    <property type="entry name" value="Tubulin C-terminal domain-like"/>
    <property type="match status" value="1"/>
</dbReference>
<keyword evidence="6" id="KW-0547">Nucleotide-binding</keyword>
<feature type="domain" description="Tubulin/FtsZ GTPase" evidence="10">
    <location>
        <begin position="277"/>
        <end position="480"/>
    </location>
</feature>
<comment type="similarity">
    <text evidence="2">Belongs to the tubulin family.</text>
</comment>
<dbReference type="GO" id="GO:0031122">
    <property type="term" value="P:cytoplasmic microtubule organization"/>
    <property type="evidence" value="ECO:0007669"/>
    <property type="project" value="InterPro"/>
</dbReference>
<dbReference type="Gene3D" id="3.30.1330.20">
    <property type="entry name" value="Tubulin/FtsZ, C-terminal domain"/>
    <property type="match status" value="1"/>
</dbReference>
<organism evidence="12 13">
    <name type="scientific">Aspergillus bertholletiae</name>
    <dbReference type="NCBI Taxonomy" id="1226010"/>
    <lineage>
        <taxon>Eukaryota</taxon>
        <taxon>Fungi</taxon>
        <taxon>Dikarya</taxon>
        <taxon>Ascomycota</taxon>
        <taxon>Pezizomycotina</taxon>
        <taxon>Eurotiomycetes</taxon>
        <taxon>Eurotiomycetidae</taxon>
        <taxon>Eurotiales</taxon>
        <taxon>Aspergillaceae</taxon>
        <taxon>Aspergillus</taxon>
        <taxon>Aspergillus subgen. Circumdati</taxon>
    </lineage>
</organism>
<comment type="subcellular location">
    <subcellularLocation>
        <location evidence="1">Cytoplasm</location>
        <location evidence="1">Cytoskeleton</location>
        <location evidence="1">Microtubule organizing center</location>
        <location evidence="1">Spindle pole body</location>
    </subcellularLocation>
</comment>
<dbReference type="InterPro" id="IPR036525">
    <property type="entry name" value="Tubulin/FtsZ_GTPase_sf"/>
</dbReference>
<dbReference type="SUPFAM" id="SSF52490">
    <property type="entry name" value="Tubulin nucleotide-binding domain-like"/>
    <property type="match status" value="1"/>
</dbReference>
<keyword evidence="7" id="KW-0342">GTP-binding</keyword>
<evidence type="ECO:0000256" key="3">
    <source>
        <dbReference type="ARBA" id="ARBA00018848"/>
    </source>
</evidence>
<evidence type="ECO:0000256" key="4">
    <source>
        <dbReference type="ARBA" id="ARBA00022490"/>
    </source>
</evidence>
<evidence type="ECO:0000259" key="10">
    <source>
        <dbReference type="SMART" id="SM00864"/>
    </source>
</evidence>
<dbReference type="GO" id="GO:0000930">
    <property type="term" value="C:gamma-tubulin complex"/>
    <property type="evidence" value="ECO:0007669"/>
    <property type="project" value="InterPro"/>
</dbReference>
<dbReference type="Gene3D" id="1.10.287.600">
    <property type="entry name" value="Helix hairpin bin"/>
    <property type="match status" value="1"/>
</dbReference>
<dbReference type="PANTHER" id="PTHR11588">
    <property type="entry name" value="TUBULIN"/>
    <property type="match status" value="1"/>
</dbReference>
<dbReference type="GO" id="GO:0005874">
    <property type="term" value="C:microtubule"/>
    <property type="evidence" value="ECO:0007669"/>
    <property type="project" value="UniProtKB-KW"/>
</dbReference>
<keyword evidence="5" id="KW-0493">Microtubule</keyword>
<protein>
    <recommendedName>
        <fullName evidence="3">Tubulin gamma chain</fullName>
    </recommendedName>
    <alternativeName>
        <fullName evidence="9">Gamma-tubulin</fullName>
    </alternativeName>
</protein>
<dbReference type="FunFam" id="3.30.1330.20:FF:000003">
    <property type="entry name" value="Tubulin gamma chain"/>
    <property type="match status" value="1"/>
</dbReference>
<dbReference type="InterPro" id="IPR017975">
    <property type="entry name" value="Tubulin_CS"/>
</dbReference>
<evidence type="ECO:0000256" key="1">
    <source>
        <dbReference type="ARBA" id="ARBA00004317"/>
    </source>
</evidence>
<dbReference type="InterPro" id="IPR000217">
    <property type="entry name" value="Tubulin"/>
</dbReference>
<keyword evidence="8" id="KW-0206">Cytoskeleton</keyword>
<evidence type="ECO:0000256" key="9">
    <source>
        <dbReference type="ARBA" id="ARBA00033229"/>
    </source>
</evidence>
<dbReference type="GO" id="GO:0005816">
    <property type="term" value="C:spindle pole body"/>
    <property type="evidence" value="ECO:0007669"/>
    <property type="project" value="UniProtKB-SubCell"/>
</dbReference>
<gene>
    <name evidence="12" type="ORF">BDV26DRAFT_285250</name>
</gene>
<keyword evidence="13" id="KW-1185">Reference proteome</keyword>